<sequence length="265" mass="27401">MRKGNTASDANEANGTCAPGKVGANMADAAVSSGAANVASSADAEGPSCPTGASVPGNIARAYEALDSFWREQNQLYRDVAASFGISESAFNILYAIYLAGEKGISQHDICVQMCIGKQTVNSSIHKLEREGVVVLKSGPGRRGLLAHLTPVGLELAERTIVPMIEAELAALREFDDRELELALLLGRRYTDALRSHFADIPGVLLTSQSSKAALLAGEAALRGVKAAAQGDASAPRNDGAAKRGGEGEGAPPGGCLSSPNKKVQ</sequence>
<feature type="region of interest" description="Disordered" evidence="1">
    <location>
        <begin position="227"/>
        <end position="265"/>
    </location>
</feature>
<evidence type="ECO:0000313" key="3">
    <source>
        <dbReference type="EMBL" id="KAB1640764.1"/>
    </source>
</evidence>
<dbReference type="GO" id="GO:0003700">
    <property type="term" value="F:DNA-binding transcription factor activity"/>
    <property type="evidence" value="ECO:0007669"/>
    <property type="project" value="InterPro"/>
</dbReference>
<evidence type="ECO:0000313" key="4">
    <source>
        <dbReference type="Proteomes" id="UP000468668"/>
    </source>
</evidence>
<proteinExistence type="predicted"/>
<dbReference type="Gene3D" id="1.10.10.10">
    <property type="entry name" value="Winged helix-like DNA-binding domain superfamily/Winged helix DNA-binding domain"/>
    <property type="match status" value="1"/>
</dbReference>
<name>A0A6N6NLU4_9ACTN</name>
<dbReference type="AlphaFoldDB" id="A0A6N6NLU4"/>
<evidence type="ECO:0000256" key="1">
    <source>
        <dbReference type="SAM" id="MobiDB-lite"/>
    </source>
</evidence>
<keyword evidence="4" id="KW-1185">Reference proteome</keyword>
<dbReference type="InterPro" id="IPR036388">
    <property type="entry name" value="WH-like_DNA-bd_sf"/>
</dbReference>
<dbReference type="OrthoDB" id="3231996at2"/>
<gene>
    <name evidence="3" type="ORF">F8C90_05160</name>
</gene>
<dbReference type="SUPFAM" id="SSF46785">
    <property type="entry name" value="Winged helix' DNA-binding domain"/>
    <property type="match status" value="1"/>
</dbReference>
<dbReference type="Proteomes" id="UP000468668">
    <property type="component" value="Unassembled WGS sequence"/>
</dbReference>
<dbReference type="GeneID" id="98657793"/>
<dbReference type="PROSITE" id="PS50995">
    <property type="entry name" value="HTH_MARR_2"/>
    <property type="match status" value="1"/>
</dbReference>
<feature type="domain" description="HTH marR-type" evidence="2">
    <location>
        <begin position="52"/>
        <end position="192"/>
    </location>
</feature>
<accession>A0A6N6NLU4</accession>
<dbReference type="InterPro" id="IPR036390">
    <property type="entry name" value="WH_DNA-bd_sf"/>
</dbReference>
<dbReference type="EMBL" id="WAJR01000009">
    <property type="protein sequence ID" value="KAB1640764.1"/>
    <property type="molecule type" value="Genomic_DNA"/>
</dbReference>
<organism evidence="3 4">
    <name type="scientific">Ellagibacter isourolithinifaciens</name>
    <dbReference type="NCBI Taxonomy" id="2137581"/>
    <lineage>
        <taxon>Bacteria</taxon>
        <taxon>Bacillati</taxon>
        <taxon>Actinomycetota</taxon>
        <taxon>Coriobacteriia</taxon>
        <taxon>Eggerthellales</taxon>
        <taxon>Eggerthellaceae</taxon>
        <taxon>Ellagibacter</taxon>
    </lineage>
</organism>
<evidence type="ECO:0000259" key="2">
    <source>
        <dbReference type="PROSITE" id="PS50995"/>
    </source>
</evidence>
<dbReference type="InterPro" id="IPR000835">
    <property type="entry name" value="HTH_MarR-typ"/>
</dbReference>
<comment type="caution">
    <text evidence="3">The sequence shown here is derived from an EMBL/GenBank/DDBJ whole genome shotgun (WGS) entry which is preliminary data.</text>
</comment>
<reference evidence="3 4" key="1">
    <citation type="submission" date="2019-09" db="EMBL/GenBank/DDBJ databases">
        <title>Whole genome shotgun sequencing (WGS) of Ellagibacter isourolithinifaciens DSM 104140(T) and Adlercreutzia muris DSM 29508(T).</title>
        <authorList>
            <person name="Stoll D.A."/>
            <person name="Danylec N."/>
            <person name="Huch M."/>
        </authorList>
    </citation>
    <scope>NUCLEOTIDE SEQUENCE [LARGE SCALE GENOMIC DNA]</scope>
    <source>
        <strain evidence="3 4">DSM 104140</strain>
    </source>
</reference>
<dbReference type="RefSeq" id="WP_158049393.1">
    <property type="nucleotide sequence ID" value="NZ_WAJR01000009.1"/>
</dbReference>
<dbReference type="Pfam" id="PF12802">
    <property type="entry name" value="MarR_2"/>
    <property type="match status" value="1"/>
</dbReference>
<dbReference type="SMART" id="SM00347">
    <property type="entry name" value="HTH_MARR"/>
    <property type="match status" value="1"/>
</dbReference>
<protein>
    <recommendedName>
        <fullName evidence="2">HTH marR-type domain-containing protein</fullName>
    </recommendedName>
</protein>